<evidence type="ECO:0000313" key="2">
    <source>
        <dbReference type="EMBL" id="KAB6082269.1"/>
    </source>
</evidence>
<dbReference type="RefSeq" id="WP_151923666.1">
    <property type="nucleotide sequence ID" value="NZ_JARFMM010000044.1"/>
</dbReference>
<dbReference type="EMBL" id="WDES01000051">
    <property type="protein sequence ID" value="KAB6082269.1"/>
    <property type="molecule type" value="Genomic_DNA"/>
</dbReference>
<dbReference type="InterPro" id="IPR001296">
    <property type="entry name" value="Glyco_trans_1"/>
</dbReference>
<dbReference type="Proteomes" id="UP000435059">
    <property type="component" value="Unassembled WGS sequence"/>
</dbReference>
<reference evidence="2 3" key="1">
    <citation type="journal article" date="2019" name="Nat. Med.">
        <title>A library of human gut bacterial isolates paired with longitudinal multiomics data enables mechanistic microbiome research.</title>
        <authorList>
            <person name="Poyet M."/>
            <person name="Groussin M."/>
            <person name="Gibbons S.M."/>
            <person name="Avila-Pacheco J."/>
            <person name="Jiang X."/>
            <person name="Kearney S.M."/>
            <person name="Perrotta A.R."/>
            <person name="Berdy B."/>
            <person name="Zhao S."/>
            <person name="Lieberman T.D."/>
            <person name="Swanson P.K."/>
            <person name="Smith M."/>
            <person name="Roesemann S."/>
            <person name="Alexander J.E."/>
            <person name="Rich S.A."/>
            <person name="Livny J."/>
            <person name="Vlamakis H."/>
            <person name="Clish C."/>
            <person name="Bullock K."/>
            <person name="Deik A."/>
            <person name="Scott J."/>
            <person name="Pierce K.A."/>
            <person name="Xavier R.J."/>
            <person name="Alm E.J."/>
        </authorList>
    </citation>
    <scope>NUCLEOTIDE SEQUENCE [LARGE SCALE GENOMIC DNA]</scope>
    <source>
        <strain evidence="2 3">BIOML-A74</strain>
    </source>
</reference>
<dbReference type="SUPFAM" id="SSF53756">
    <property type="entry name" value="UDP-Glycosyltransferase/glycogen phosphorylase"/>
    <property type="match status" value="1"/>
</dbReference>
<name>A0A7J5NWP4_9BACE</name>
<evidence type="ECO:0000259" key="1">
    <source>
        <dbReference type="Pfam" id="PF00534"/>
    </source>
</evidence>
<dbReference type="CDD" id="cd03801">
    <property type="entry name" value="GT4_PimA-like"/>
    <property type="match status" value="1"/>
</dbReference>
<dbReference type="Gene3D" id="3.40.50.2000">
    <property type="entry name" value="Glycogen Phosphorylase B"/>
    <property type="match status" value="2"/>
</dbReference>
<sequence>MKNSILFILHLPPPIHGASMVGKYIQESKLINSSFDCYYINLATAGDLSDIGQFSLKKILKYAFLLKQIVHLVKSVHPDLVYITPNARGKAFCKDFIVVQILKGLGCKVLAHYHNKGVANCQKKWLDDLLYKHFFKNLKVILLAEVLYRDIAKYVKKEDVYVCPNGIPELLKEEWRIRKNNKIPHLLFLSNLLVSKGVWTLLDACCILKEKGYTFVCHFVGGETVEIDAVQFADEVEKRGLNNIVIYAGRKIGEEKEDFFCQADIFVFPTYYYNECFPLVILEAMAHKLPIISTDEGGILDMVRDGVEGLICEKKNPVSLADCIAKLLDDVDLRATLGDAGYKKFYSEFTQQRFEHRITEILSQNLSLI</sequence>
<evidence type="ECO:0000313" key="3">
    <source>
        <dbReference type="Proteomes" id="UP000435059"/>
    </source>
</evidence>
<dbReference type="Pfam" id="PF00534">
    <property type="entry name" value="Glycos_transf_1"/>
    <property type="match status" value="1"/>
</dbReference>
<dbReference type="PANTHER" id="PTHR12526">
    <property type="entry name" value="GLYCOSYLTRANSFERASE"/>
    <property type="match status" value="1"/>
</dbReference>
<keyword evidence="2" id="KW-0808">Transferase</keyword>
<gene>
    <name evidence="2" type="ORF">GA574_22770</name>
</gene>
<accession>A0A7J5NWP4</accession>
<keyword evidence="3" id="KW-1185">Reference proteome</keyword>
<dbReference type="GO" id="GO:0016757">
    <property type="term" value="F:glycosyltransferase activity"/>
    <property type="evidence" value="ECO:0007669"/>
    <property type="project" value="InterPro"/>
</dbReference>
<feature type="domain" description="Glycosyl transferase family 1" evidence="1">
    <location>
        <begin position="175"/>
        <end position="343"/>
    </location>
</feature>
<comment type="caution">
    <text evidence="2">The sequence shown here is derived from an EMBL/GenBank/DDBJ whole genome shotgun (WGS) entry which is preliminary data.</text>
</comment>
<dbReference type="PANTHER" id="PTHR12526:SF630">
    <property type="entry name" value="GLYCOSYLTRANSFERASE"/>
    <property type="match status" value="1"/>
</dbReference>
<dbReference type="AlphaFoldDB" id="A0A7J5NWP4"/>
<protein>
    <submittedName>
        <fullName evidence="2">Glycosyltransferase family 4 protein</fullName>
    </submittedName>
</protein>
<organism evidence="2 3">
    <name type="scientific">Bacteroides xylanisolvens</name>
    <dbReference type="NCBI Taxonomy" id="371601"/>
    <lineage>
        <taxon>Bacteria</taxon>
        <taxon>Pseudomonadati</taxon>
        <taxon>Bacteroidota</taxon>
        <taxon>Bacteroidia</taxon>
        <taxon>Bacteroidales</taxon>
        <taxon>Bacteroidaceae</taxon>
        <taxon>Bacteroides</taxon>
    </lineage>
</organism>
<proteinExistence type="predicted"/>